<dbReference type="AlphaFoldDB" id="A0A6P1P407"/>
<dbReference type="RefSeq" id="WP_160694229.1">
    <property type="nucleotide sequence ID" value="NZ_CP047897.1"/>
</dbReference>
<sequence>MKLIALPLLLMLWSCSNTAENQQEKKLSTTVAIKNTAESSETTADKSDEEFDTFLQRFSIDSSFQLTRIAFPVKVTSTDGEKEEVKLINKQAWEYTNYSNLKSGQIRSEKVKNGLINLIYTVDDTGVLVYHYFQKRNKEWVLVSIEDHST</sequence>
<gene>
    <name evidence="2" type="ORF">GU926_17615</name>
</gene>
<accession>A0A6P1P407</accession>
<dbReference type="InterPro" id="IPR054298">
    <property type="entry name" value="BACOVA_00961-like"/>
</dbReference>
<organism evidence="2 3">
    <name type="scientific">Nibribacter ruber</name>
    <dbReference type="NCBI Taxonomy" id="2698458"/>
    <lineage>
        <taxon>Bacteria</taxon>
        <taxon>Pseudomonadati</taxon>
        <taxon>Bacteroidota</taxon>
        <taxon>Cytophagia</taxon>
        <taxon>Cytophagales</taxon>
        <taxon>Hymenobacteraceae</taxon>
        <taxon>Nibribacter</taxon>
    </lineage>
</organism>
<keyword evidence="1" id="KW-0732">Signal</keyword>
<reference evidence="2 3" key="1">
    <citation type="submission" date="2020-01" db="EMBL/GenBank/DDBJ databases">
        <authorList>
            <person name="Kim M."/>
        </authorList>
    </citation>
    <scope>NUCLEOTIDE SEQUENCE [LARGE SCALE GENOMIC DNA]</scope>
    <source>
        <strain evidence="2 3">BT10</strain>
    </source>
</reference>
<keyword evidence="3" id="KW-1185">Reference proteome</keyword>
<protein>
    <submittedName>
        <fullName evidence="2">DUF4348 domain-containing protein</fullName>
    </submittedName>
</protein>
<name>A0A6P1P407_9BACT</name>
<dbReference type="Proteomes" id="UP000464214">
    <property type="component" value="Chromosome"/>
</dbReference>
<dbReference type="KEGG" id="nib:GU926_17615"/>
<feature type="chain" id="PRO_5026940466" evidence="1">
    <location>
        <begin position="20"/>
        <end position="150"/>
    </location>
</feature>
<dbReference type="Gene3D" id="3.10.450.410">
    <property type="match status" value="1"/>
</dbReference>
<dbReference type="Pfam" id="PF22057">
    <property type="entry name" value="BACOVA_00961-like"/>
    <property type="match status" value="1"/>
</dbReference>
<evidence type="ECO:0000313" key="2">
    <source>
        <dbReference type="EMBL" id="QHL89150.1"/>
    </source>
</evidence>
<proteinExistence type="predicted"/>
<feature type="signal peptide" evidence="1">
    <location>
        <begin position="1"/>
        <end position="19"/>
    </location>
</feature>
<evidence type="ECO:0000256" key="1">
    <source>
        <dbReference type="SAM" id="SignalP"/>
    </source>
</evidence>
<dbReference type="EMBL" id="CP047897">
    <property type="protein sequence ID" value="QHL89150.1"/>
    <property type="molecule type" value="Genomic_DNA"/>
</dbReference>
<evidence type="ECO:0000313" key="3">
    <source>
        <dbReference type="Proteomes" id="UP000464214"/>
    </source>
</evidence>